<feature type="domain" description="N-acetyltransferase" evidence="3">
    <location>
        <begin position="1"/>
        <end position="172"/>
    </location>
</feature>
<dbReference type="InterPro" id="IPR016181">
    <property type="entry name" value="Acyl_CoA_acyltransferase"/>
</dbReference>
<evidence type="ECO:0000259" key="3">
    <source>
        <dbReference type="PROSITE" id="PS51186"/>
    </source>
</evidence>
<proteinExistence type="predicted"/>
<evidence type="ECO:0000256" key="1">
    <source>
        <dbReference type="ARBA" id="ARBA00022679"/>
    </source>
</evidence>
<evidence type="ECO:0000256" key="2">
    <source>
        <dbReference type="ARBA" id="ARBA00023315"/>
    </source>
</evidence>
<protein>
    <submittedName>
        <fullName evidence="4">GNAT family N-acetyltransferase</fullName>
    </submittedName>
</protein>
<accession>A0A926D2G8</accession>
<dbReference type="PANTHER" id="PTHR43877">
    <property type="entry name" value="AMINOALKYLPHOSPHONATE N-ACETYLTRANSFERASE-RELATED-RELATED"/>
    <property type="match status" value="1"/>
</dbReference>
<dbReference type="RefSeq" id="WP_249314171.1">
    <property type="nucleotide sequence ID" value="NZ_JACRSR010000001.1"/>
</dbReference>
<dbReference type="InterPro" id="IPR050832">
    <property type="entry name" value="Bact_Acetyltransf"/>
</dbReference>
<sequence length="175" mass="19838">MQYRHLTQDEINADLFAHFQRHQEVRRCWRKIEGRWMLIDHPFVEEWSREDYAFLVECLQNTLRTGGGVMGAFEDGLLKGFASVETRPLGSRGQYLQLSALHVSSDCRGAGTGRVLFGMAAEKARALGAERLYISGHSAEETQAFYQAMGCQEAEEYDDALHAAEPCDCQLEFIL</sequence>
<dbReference type="Proteomes" id="UP000623172">
    <property type="component" value="Unassembled WGS sequence"/>
</dbReference>
<dbReference type="EMBL" id="JACRSR010000001">
    <property type="protein sequence ID" value="MBC8530281.1"/>
    <property type="molecule type" value="Genomic_DNA"/>
</dbReference>
<dbReference type="SUPFAM" id="SSF55729">
    <property type="entry name" value="Acyl-CoA N-acyltransferases (Nat)"/>
    <property type="match status" value="1"/>
</dbReference>
<keyword evidence="2" id="KW-0012">Acyltransferase</keyword>
<keyword evidence="1" id="KW-0808">Transferase</keyword>
<reference evidence="4" key="1">
    <citation type="submission" date="2020-08" db="EMBL/GenBank/DDBJ databases">
        <title>Genome public.</title>
        <authorList>
            <person name="Liu C."/>
            <person name="Sun Q."/>
        </authorList>
    </citation>
    <scope>NUCLEOTIDE SEQUENCE</scope>
    <source>
        <strain evidence="4">NSJ-53</strain>
    </source>
</reference>
<dbReference type="Gene3D" id="3.40.630.30">
    <property type="match status" value="1"/>
</dbReference>
<dbReference type="CDD" id="cd04301">
    <property type="entry name" value="NAT_SF"/>
    <property type="match status" value="1"/>
</dbReference>
<comment type="caution">
    <text evidence="4">The sequence shown here is derived from an EMBL/GenBank/DDBJ whole genome shotgun (WGS) entry which is preliminary data.</text>
</comment>
<dbReference type="AlphaFoldDB" id="A0A926D2G8"/>
<dbReference type="PANTHER" id="PTHR43877:SF2">
    <property type="entry name" value="AMINOALKYLPHOSPHONATE N-ACETYLTRANSFERASE-RELATED"/>
    <property type="match status" value="1"/>
</dbReference>
<dbReference type="PROSITE" id="PS51186">
    <property type="entry name" value="GNAT"/>
    <property type="match status" value="1"/>
</dbReference>
<name>A0A926D2G8_9FIRM</name>
<organism evidence="4 5">
    <name type="scientific">Gehongia tenuis</name>
    <dbReference type="NCBI Taxonomy" id="2763655"/>
    <lineage>
        <taxon>Bacteria</taxon>
        <taxon>Bacillati</taxon>
        <taxon>Bacillota</taxon>
        <taxon>Clostridia</taxon>
        <taxon>Christensenellales</taxon>
        <taxon>Christensenellaceae</taxon>
        <taxon>Gehongia</taxon>
    </lineage>
</organism>
<keyword evidence="5" id="KW-1185">Reference proteome</keyword>
<dbReference type="Pfam" id="PF00583">
    <property type="entry name" value="Acetyltransf_1"/>
    <property type="match status" value="1"/>
</dbReference>
<dbReference type="GO" id="GO:0016747">
    <property type="term" value="F:acyltransferase activity, transferring groups other than amino-acyl groups"/>
    <property type="evidence" value="ECO:0007669"/>
    <property type="project" value="InterPro"/>
</dbReference>
<evidence type="ECO:0000313" key="4">
    <source>
        <dbReference type="EMBL" id="MBC8530281.1"/>
    </source>
</evidence>
<dbReference type="InterPro" id="IPR000182">
    <property type="entry name" value="GNAT_dom"/>
</dbReference>
<gene>
    <name evidence="4" type="ORF">H8696_00270</name>
</gene>
<evidence type="ECO:0000313" key="5">
    <source>
        <dbReference type="Proteomes" id="UP000623172"/>
    </source>
</evidence>